<evidence type="ECO:0000313" key="1">
    <source>
        <dbReference type="EMBL" id="KCZ57818.1"/>
    </source>
</evidence>
<comment type="caution">
    <text evidence="1">The sequence shown here is derived from an EMBL/GenBank/DDBJ whole genome shotgun (WGS) entry which is preliminary data.</text>
</comment>
<organism evidence="1 2">
    <name type="scientific">Hyphomonas atlantica</name>
    <dbReference type="NCBI Taxonomy" id="1280948"/>
    <lineage>
        <taxon>Bacteria</taxon>
        <taxon>Pseudomonadati</taxon>
        <taxon>Pseudomonadota</taxon>
        <taxon>Alphaproteobacteria</taxon>
        <taxon>Hyphomonadales</taxon>
        <taxon>Hyphomonadaceae</taxon>
        <taxon>Hyphomonas</taxon>
    </lineage>
</organism>
<dbReference type="InterPro" id="IPR010865">
    <property type="entry name" value="DUF1499"/>
</dbReference>
<dbReference type="EMBL" id="AWFH01000063">
    <property type="protein sequence ID" value="KCZ57818.1"/>
    <property type="molecule type" value="Genomic_DNA"/>
</dbReference>
<dbReference type="RefSeq" id="WP_051602926.1">
    <property type="nucleotide sequence ID" value="NZ_AWFH01000063.1"/>
</dbReference>
<dbReference type="PATRIC" id="fig|1280948.3.peg.3444"/>
<evidence type="ECO:0000313" key="2">
    <source>
        <dbReference type="Proteomes" id="UP000024547"/>
    </source>
</evidence>
<dbReference type="STRING" id="1280948.HY36_11620"/>
<accession>A0A059DWS1</accession>
<name>A0A059DWS1_9PROT</name>
<keyword evidence="2" id="KW-1185">Reference proteome</keyword>
<dbReference type="Proteomes" id="UP000024547">
    <property type="component" value="Unassembled WGS sequence"/>
</dbReference>
<dbReference type="OrthoDB" id="8479024at2"/>
<sequence>MSDFLDFKALERPKSPNTYLVAPAGFADQAKPDEAGPVFDCSPESLFGRIEALIGMRKDWRLESLDAQAGRIYFIAVSKLFRFKDDVNIAVLPAEGKSTLAIYSASRIGHSDLGANRKRVHELLSSLQVT</sequence>
<dbReference type="eggNOG" id="COG4446">
    <property type="taxonomic scope" value="Bacteria"/>
</dbReference>
<dbReference type="Pfam" id="PF07386">
    <property type="entry name" value="DUF1499"/>
    <property type="match status" value="1"/>
</dbReference>
<evidence type="ECO:0008006" key="3">
    <source>
        <dbReference type="Google" id="ProtNLM"/>
    </source>
</evidence>
<gene>
    <name evidence="1" type="ORF">HY36_11620</name>
</gene>
<dbReference type="AlphaFoldDB" id="A0A059DWS1"/>
<reference evidence="1 2" key="1">
    <citation type="journal article" date="2014" name="Antonie Van Leeuwenhoek">
        <title>Hyphomonas beringensis sp. nov. and Hyphomonas chukchiensis sp. nov., isolated from surface seawater of the Bering Sea and Chukchi Sea.</title>
        <authorList>
            <person name="Li C."/>
            <person name="Lai Q."/>
            <person name="Li G."/>
            <person name="Dong C."/>
            <person name="Wang J."/>
            <person name="Liao Y."/>
            <person name="Shao Z."/>
        </authorList>
    </citation>
    <scope>NUCLEOTIDE SEQUENCE [LARGE SCALE GENOMIC DNA]</scope>
    <source>
        <strain evidence="1 2">22II1-22F38</strain>
    </source>
</reference>
<protein>
    <recommendedName>
        <fullName evidence="3">DUF1499 domain-containing protein</fullName>
    </recommendedName>
</protein>
<proteinExistence type="predicted"/>